<dbReference type="NCBIfam" id="TIGR03506">
    <property type="entry name" value="FlgEFG_subfam"/>
    <property type="match status" value="1"/>
</dbReference>
<dbReference type="PANTHER" id="PTHR30435:SF1">
    <property type="entry name" value="FLAGELLAR HOOK PROTEIN FLGE"/>
    <property type="match status" value="1"/>
</dbReference>
<dbReference type="Pfam" id="PF07559">
    <property type="entry name" value="FlgE_D2"/>
    <property type="match status" value="1"/>
</dbReference>
<dbReference type="InterPro" id="IPR053967">
    <property type="entry name" value="LlgE_F_G-like_D1"/>
</dbReference>
<dbReference type="NCBIfam" id="NF004238">
    <property type="entry name" value="PRK05682.1-1"/>
    <property type="match status" value="1"/>
</dbReference>
<dbReference type="GO" id="GO:0009424">
    <property type="term" value="C:bacterial-type flagellum hook"/>
    <property type="evidence" value="ECO:0007669"/>
    <property type="project" value="TreeGrafter"/>
</dbReference>
<evidence type="ECO:0000259" key="7">
    <source>
        <dbReference type="Pfam" id="PF06429"/>
    </source>
</evidence>
<feature type="domain" description="Flagellar hook protein FlgE/F/G-like D1" evidence="9">
    <location>
        <begin position="75"/>
        <end position="129"/>
    </location>
</feature>
<evidence type="ECO:0000256" key="3">
    <source>
        <dbReference type="ARBA" id="ARBA00019015"/>
    </source>
</evidence>
<dbReference type="SUPFAM" id="SSF117143">
    <property type="entry name" value="Flagellar hook protein flgE"/>
    <property type="match status" value="1"/>
</dbReference>
<proteinExistence type="inferred from homology"/>
<comment type="function">
    <text evidence="5">A flexible structure which links the flagellar filament to the drive apparatus in the basal body.</text>
</comment>
<accession>A0A3S0YW70</accession>
<dbReference type="InterPro" id="IPR001444">
    <property type="entry name" value="Flag_bb_rod_N"/>
</dbReference>
<dbReference type="InterPro" id="IPR037925">
    <property type="entry name" value="FlgE/F/G-like"/>
</dbReference>
<keyword evidence="4 5" id="KW-0975">Bacterial flagellum</keyword>
<keyword evidence="10" id="KW-0966">Cell projection</keyword>
<feature type="domain" description="Flagellar basal-body/hook protein C-terminal" evidence="7">
    <location>
        <begin position="380"/>
        <end position="423"/>
    </location>
</feature>
<name>A0A3S0YW70_9GAMM</name>
<dbReference type="GO" id="GO:0005829">
    <property type="term" value="C:cytosol"/>
    <property type="evidence" value="ECO:0007669"/>
    <property type="project" value="TreeGrafter"/>
</dbReference>
<sequence length="423" mass="44234">MSFTTAVAGLNAQSEKLNSAGNNIANSQTVGYKRSDVLFADVFAASRGIGVQVSDVRQNFTQGSIESTGRNLDLAISGEGFYRLERSTGEVGYSRNGEFGITATGDIVNAQGDRLMGYGMDRGVTVDTDDQQAFPFSNVLVGGAPQALNVPIDDIPAKATTEVNALLNLDARVVSGQNLNTLELANGAELDYHFSNNFTAYDSLGNAVNVATYFERVGNGNQWDVTAVTNGVARGTFTLDFTQSGRLATDANGVVTGVNGGAASATIANIPGGVDAEPLDVEFLFNGSTQFAADSLQKELNQDGFTSGALAGITVTETGVIQRNFTNGETRAAGQIALASFRNEEGLQPLGNNLWASTNASGLENLGAPGTGRLGQIQAEAVEASNVDLASELVDTIVAQRSYQANSNTISTQDELLQTIINL</sequence>
<dbReference type="InterPro" id="IPR010930">
    <property type="entry name" value="Flg_bb/hook_C_dom"/>
</dbReference>
<dbReference type="InterPro" id="IPR037058">
    <property type="entry name" value="Falgellar_hook_FlgE_sf"/>
</dbReference>
<feature type="domain" description="Flagellar hook protein FlgE D2" evidence="8">
    <location>
        <begin position="186"/>
        <end position="305"/>
    </location>
</feature>
<dbReference type="Proteomes" id="UP000287336">
    <property type="component" value="Unassembled WGS sequence"/>
</dbReference>
<evidence type="ECO:0000313" key="11">
    <source>
        <dbReference type="Proteomes" id="UP000287336"/>
    </source>
</evidence>
<evidence type="ECO:0000313" key="10">
    <source>
        <dbReference type="EMBL" id="RUR31030.1"/>
    </source>
</evidence>
<comment type="subcellular location">
    <subcellularLocation>
        <location evidence="1 5">Bacterial flagellum basal body</location>
    </subcellularLocation>
</comment>
<evidence type="ECO:0000259" key="8">
    <source>
        <dbReference type="Pfam" id="PF07559"/>
    </source>
</evidence>
<dbReference type="RefSeq" id="WP_126947205.1">
    <property type="nucleotide sequence ID" value="NZ_RZHG01000018.1"/>
</dbReference>
<dbReference type="InterPro" id="IPR020013">
    <property type="entry name" value="Flagellar_FlgE/F/G"/>
</dbReference>
<dbReference type="Pfam" id="PF22692">
    <property type="entry name" value="LlgE_F_G_D1"/>
    <property type="match status" value="1"/>
</dbReference>
<dbReference type="EMBL" id="RZHG01000018">
    <property type="protein sequence ID" value="RUR31030.1"/>
    <property type="molecule type" value="Genomic_DNA"/>
</dbReference>
<protein>
    <recommendedName>
        <fullName evidence="3 5">Flagellar hook protein FlgE</fullName>
    </recommendedName>
</protein>
<dbReference type="Pfam" id="PF06429">
    <property type="entry name" value="Flg_bbr_C"/>
    <property type="match status" value="1"/>
</dbReference>
<keyword evidence="11" id="KW-1185">Reference proteome</keyword>
<keyword evidence="10" id="KW-0282">Flagellum</keyword>
<organism evidence="10 11">
    <name type="scientific">Vreelandella andesensis</name>
    <dbReference type="NCBI Taxonomy" id="447567"/>
    <lineage>
        <taxon>Bacteria</taxon>
        <taxon>Pseudomonadati</taxon>
        <taxon>Pseudomonadota</taxon>
        <taxon>Gammaproteobacteria</taxon>
        <taxon>Oceanospirillales</taxon>
        <taxon>Halomonadaceae</taxon>
        <taxon>Vreelandella</taxon>
    </lineage>
</organism>
<dbReference type="Gene3D" id="2.60.98.20">
    <property type="entry name" value="Flagellar hook protein FlgE"/>
    <property type="match status" value="1"/>
</dbReference>
<evidence type="ECO:0000259" key="9">
    <source>
        <dbReference type="Pfam" id="PF22692"/>
    </source>
</evidence>
<dbReference type="OrthoDB" id="8578401at2"/>
<comment type="caution">
    <text evidence="10">The sequence shown here is derived from an EMBL/GenBank/DDBJ whole genome shotgun (WGS) entry which is preliminary data.</text>
</comment>
<evidence type="ECO:0000256" key="1">
    <source>
        <dbReference type="ARBA" id="ARBA00004117"/>
    </source>
</evidence>
<evidence type="ECO:0000259" key="6">
    <source>
        <dbReference type="Pfam" id="PF00460"/>
    </source>
</evidence>
<dbReference type="AlphaFoldDB" id="A0A3S0YW70"/>
<keyword evidence="10" id="KW-0969">Cilium</keyword>
<reference evidence="10 11" key="1">
    <citation type="submission" date="2018-12" db="EMBL/GenBank/DDBJ databases">
        <title>three novel Halomonas strain isolated from plants.</title>
        <authorList>
            <person name="Sun C."/>
        </authorList>
    </citation>
    <scope>NUCLEOTIDE SEQUENCE [LARGE SCALE GENOMIC DNA]</scope>
    <source>
        <strain evidence="10 11">DSM 19434</strain>
    </source>
</reference>
<dbReference type="InterPro" id="IPR011491">
    <property type="entry name" value="FlgE_D2"/>
</dbReference>
<evidence type="ECO:0000256" key="2">
    <source>
        <dbReference type="ARBA" id="ARBA00009677"/>
    </source>
</evidence>
<feature type="domain" description="Flagellar basal body rod protein N-terminal" evidence="6">
    <location>
        <begin position="5"/>
        <end position="33"/>
    </location>
</feature>
<dbReference type="GO" id="GO:0071978">
    <property type="term" value="P:bacterial-type flagellum-dependent swarming motility"/>
    <property type="evidence" value="ECO:0007669"/>
    <property type="project" value="TreeGrafter"/>
</dbReference>
<evidence type="ECO:0000256" key="4">
    <source>
        <dbReference type="ARBA" id="ARBA00023143"/>
    </source>
</evidence>
<dbReference type="Pfam" id="PF00460">
    <property type="entry name" value="Flg_bb_rod"/>
    <property type="match status" value="1"/>
</dbReference>
<dbReference type="GO" id="GO:0009425">
    <property type="term" value="C:bacterial-type flagellum basal body"/>
    <property type="evidence" value="ECO:0007669"/>
    <property type="project" value="UniProtKB-SubCell"/>
</dbReference>
<gene>
    <name evidence="10" type="ORF">ELY33_09535</name>
</gene>
<dbReference type="PANTHER" id="PTHR30435">
    <property type="entry name" value="FLAGELLAR PROTEIN"/>
    <property type="match status" value="1"/>
</dbReference>
<evidence type="ECO:0000256" key="5">
    <source>
        <dbReference type="RuleBase" id="RU362116"/>
    </source>
</evidence>
<comment type="similarity">
    <text evidence="2 5">Belongs to the flagella basal body rod proteins family.</text>
</comment>